<dbReference type="Proteomes" id="UP001165064">
    <property type="component" value="Unassembled WGS sequence"/>
</dbReference>
<accession>A0ACB5T0C2</accession>
<proteinExistence type="predicted"/>
<reference evidence="1" key="1">
    <citation type="submission" date="2023-04" db="EMBL/GenBank/DDBJ databases">
        <title>Ambrosiozyma monospora NBRC 10751.</title>
        <authorList>
            <person name="Ichikawa N."/>
            <person name="Sato H."/>
            <person name="Tonouchi N."/>
        </authorList>
    </citation>
    <scope>NUCLEOTIDE SEQUENCE</scope>
    <source>
        <strain evidence="1">NBRC 10751</strain>
    </source>
</reference>
<name>A0ACB5T0C2_AMBMO</name>
<keyword evidence="2" id="KW-1185">Reference proteome</keyword>
<protein>
    <submittedName>
        <fullName evidence="1">Unnamed protein product</fullName>
    </submittedName>
</protein>
<evidence type="ECO:0000313" key="1">
    <source>
        <dbReference type="EMBL" id="GME78250.1"/>
    </source>
</evidence>
<dbReference type="EMBL" id="BSXS01002121">
    <property type="protein sequence ID" value="GME78250.1"/>
    <property type="molecule type" value="Genomic_DNA"/>
</dbReference>
<comment type="caution">
    <text evidence="1">The sequence shown here is derived from an EMBL/GenBank/DDBJ whole genome shotgun (WGS) entry which is preliminary data.</text>
</comment>
<sequence length="181" mass="19719">MDATTSNKSKKLKFYELMSLARETNGSLERNRILVSSSGGPKPTNNFPLIPQQQASNNSDHGGYEPMDMETYAIGSLRGGRPGRGRGRGCRARFRGSFRSAGPQCYNCGGYDHISRNCAQGRPNPQCYRCGGFGHMAKNCATPASSSMYEIDFESYLLCPDLCDLDILPVNIVGASRFAAV</sequence>
<evidence type="ECO:0000313" key="2">
    <source>
        <dbReference type="Proteomes" id="UP001165064"/>
    </source>
</evidence>
<gene>
    <name evidence="1" type="ORF">Amon02_000336100</name>
</gene>
<organism evidence="1 2">
    <name type="scientific">Ambrosiozyma monospora</name>
    <name type="common">Yeast</name>
    <name type="synonym">Endomycopsis monosporus</name>
    <dbReference type="NCBI Taxonomy" id="43982"/>
    <lineage>
        <taxon>Eukaryota</taxon>
        <taxon>Fungi</taxon>
        <taxon>Dikarya</taxon>
        <taxon>Ascomycota</taxon>
        <taxon>Saccharomycotina</taxon>
        <taxon>Pichiomycetes</taxon>
        <taxon>Pichiales</taxon>
        <taxon>Pichiaceae</taxon>
        <taxon>Ambrosiozyma</taxon>
    </lineage>
</organism>